<feature type="region of interest" description="Disordered" evidence="1">
    <location>
        <begin position="1"/>
        <end position="98"/>
    </location>
</feature>
<dbReference type="Proteomes" id="UP000038010">
    <property type="component" value="Unassembled WGS sequence"/>
</dbReference>
<dbReference type="RefSeq" id="XP_018004725.1">
    <property type="nucleotide sequence ID" value="XM_018149104.1"/>
</dbReference>
<feature type="region of interest" description="Disordered" evidence="1">
    <location>
        <begin position="110"/>
        <end position="134"/>
    </location>
</feature>
<feature type="compositionally biased region" description="Basic and acidic residues" evidence="1">
    <location>
        <begin position="188"/>
        <end position="200"/>
    </location>
</feature>
<evidence type="ECO:0000313" key="3">
    <source>
        <dbReference type="Proteomes" id="UP000038010"/>
    </source>
</evidence>
<protein>
    <submittedName>
        <fullName evidence="2">Uncharacterized protein</fullName>
    </submittedName>
</protein>
<dbReference type="VEuPathDB" id="FungiDB:AB675_8641"/>
<feature type="compositionally biased region" description="Polar residues" evidence="1">
    <location>
        <begin position="44"/>
        <end position="54"/>
    </location>
</feature>
<feature type="compositionally biased region" description="Basic and acidic residues" evidence="1">
    <location>
        <begin position="154"/>
        <end position="176"/>
    </location>
</feature>
<proteinExistence type="predicted"/>
<evidence type="ECO:0000256" key="1">
    <source>
        <dbReference type="SAM" id="MobiDB-lite"/>
    </source>
</evidence>
<accession>A0A0N1HGK5</accession>
<dbReference type="GeneID" id="28740984"/>
<reference evidence="2 3" key="1">
    <citation type="submission" date="2015-06" db="EMBL/GenBank/DDBJ databases">
        <title>Draft genome of the ant-associated black yeast Phialophora attae CBS 131958.</title>
        <authorList>
            <person name="Moreno L.F."/>
            <person name="Stielow B.J."/>
            <person name="de Hoog S."/>
            <person name="Vicente V.A."/>
            <person name="Weiss V.A."/>
            <person name="de Vries M."/>
            <person name="Cruz L.M."/>
            <person name="Souza E.M."/>
        </authorList>
    </citation>
    <scope>NUCLEOTIDE SEQUENCE [LARGE SCALE GENOMIC DNA]</scope>
    <source>
        <strain evidence="2 3">CBS 131958</strain>
    </source>
</reference>
<feature type="compositionally biased region" description="Basic and acidic residues" evidence="1">
    <location>
        <begin position="110"/>
        <end position="127"/>
    </location>
</feature>
<feature type="region of interest" description="Disordered" evidence="1">
    <location>
        <begin position="154"/>
        <end position="200"/>
    </location>
</feature>
<name>A0A0N1HGK5_9EURO</name>
<comment type="caution">
    <text evidence="2">The sequence shown here is derived from an EMBL/GenBank/DDBJ whole genome shotgun (WGS) entry which is preliminary data.</text>
</comment>
<evidence type="ECO:0000313" key="2">
    <source>
        <dbReference type="EMBL" id="KPI44762.1"/>
    </source>
</evidence>
<keyword evidence="3" id="KW-1185">Reference proteome</keyword>
<gene>
    <name evidence="2" type="ORF">AB675_8641</name>
</gene>
<feature type="compositionally biased region" description="Basic and acidic residues" evidence="1">
    <location>
        <begin position="80"/>
        <end position="89"/>
    </location>
</feature>
<organism evidence="2 3">
    <name type="scientific">Cyphellophora attinorum</name>
    <dbReference type="NCBI Taxonomy" id="1664694"/>
    <lineage>
        <taxon>Eukaryota</taxon>
        <taxon>Fungi</taxon>
        <taxon>Dikarya</taxon>
        <taxon>Ascomycota</taxon>
        <taxon>Pezizomycotina</taxon>
        <taxon>Eurotiomycetes</taxon>
        <taxon>Chaetothyriomycetidae</taxon>
        <taxon>Chaetothyriales</taxon>
        <taxon>Cyphellophoraceae</taxon>
        <taxon>Cyphellophora</taxon>
    </lineage>
</organism>
<dbReference type="EMBL" id="LFJN01000003">
    <property type="protein sequence ID" value="KPI44762.1"/>
    <property type="molecule type" value="Genomic_DNA"/>
</dbReference>
<sequence>MAATDHNKHGLFSHQPHGSNYSDNHKHFHANSSAPAGFHLPHHASTTPNLSKVDSISDDEPTFPPHPPQQHQRSRHNSHTAHDHPERSHTIPFPHPHLENYVSHHQREMSFGHDSRHAKHDAAREHTSSPMPSYVQEPKIMSEAEEIALFAEQERERKRREEQAAQDKKSWEEVLRRRERARRTSGAFDDRKAWNASQRD</sequence>
<dbReference type="AlphaFoldDB" id="A0A0N1HGK5"/>